<feature type="transmembrane region" description="Helical" evidence="1">
    <location>
        <begin position="457"/>
        <end position="480"/>
    </location>
</feature>
<keyword evidence="1" id="KW-1133">Transmembrane helix</keyword>
<sequence length="1129" mass="125161">MRSCLSGRCSSCLFTLATTYFTRVVRCATVAWGADNRSCCNHYLNHFSCHNSLNGGRLYGYYRFDRGFNGYHFRCGNRLCYGFSNGRLCYWRAHNAGFAGMRCFFDNRSFDRWCFHHGFNHWLWSRCNRLGNGLDFRLCFLSWCNFNFRRLDGFDRRHCFYCWRFYYRCFYYWSFNNRRFSGRCLGSDCFYFGCCFASGFNSWGLGRRCFDSHNFLVSFNDGHGFNRGRFLGHFCCAFCLLVRLGFSRSADDLAGNGFSHGHDGCFRGGCRSVLAVAFFAVLFRAFNHVAVGVTLTLAAVAATTLATGATTWTIAFGVVLGLVLGLLFTVQHFFVFSGSYNLLFAWRTFFARCARLALFTRLTGWALFSYSSGSGHSGYGWCCIQRLAQFTYALFAFATRLAVFTWCTRRTFFARWTRCALFARGLSHNRSFFASAALFAWFASGTLFTWSTLFARFTFFVATTVAVTALLATVATFFVACRALRGCRLLDYGRCCRLFLGGEQAYQRLDQALEQAWLGDGGRRCRSRCGSSSGFGRNRCRGAWRCCFNGGFLANQGAGGGSRLNFFHFSGSGSDFIAGLVGVGFRAVITQALNFEVRRFEVVVRQNDDAGTGTQFDLGDRVAFFVEQERCNRDWHLGADFGSAVLQGFFFDQAQDRQRQRFNITDDAGAVAARANDAAAFTQGWAQTLTGHFQQAEARDTTHLYAGAVGFQAFADFFFHCALVFGRGHVDEVDDDQAADVAQAQLTGDFFRRFKVGLQCGFFDIAAFGGAGRVDVDGHQGFGRVDNDGTAGRQFNDALESGLDLAFDLETVEQRNAVFVEFDFAGVLRHHLADKGQGFVLGFNAVDQHFADVLAQVVADGADDHVAFLVDQEGCGAIQRGFFDGGPQLQQVIEVPLHFFTAAAKAGSANDQAHVGRSDQAVQRFTQFVALFTFDAAGDTACTRVVRHQDQVAAGEADKRGQGCALVAAFFFFDLHDDFLAFAQDVLDVDAAFRGFLEVLAGDFFEGQEAVALGAEIDKGSLKAWFDASNTAFIDVGFLLLASTRLDVQVVEALAIYQCNAQLFRLSCVNQHSFHVVPSVSGLPETAFGTHDFSWSVSGASGVVGHSCVQRGSTLGGEVATYASCLLWC</sequence>
<dbReference type="AntiFam" id="ANF00132">
    <property type="entry name" value="Shadow ORF (opposite rne)"/>
</dbReference>
<dbReference type="AlphaFoldDB" id="A0A5E6ZAP2"/>
<organism evidence="2 3">
    <name type="scientific">Pseudomonas fluorescens</name>
    <dbReference type="NCBI Taxonomy" id="294"/>
    <lineage>
        <taxon>Bacteria</taxon>
        <taxon>Pseudomonadati</taxon>
        <taxon>Pseudomonadota</taxon>
        <taxon>Gammaproteobacteria</taxon>
        <taxon>Pseudomonadales</taxon>
        <taxon>Pseudomonadaceae</taxon>
        <taxon>Pseudomonas</taxon>
    </lineage>
</organism>
<proteinExistence type="predicted"/>
<feature type="transmembrane region" description="Helical" evidence="1">
    <location>
        <begin position="432"/>
        <end position="451"/>
    </location>
</feature>
<name>A0A5E6ZAP2_PSEFL</name>
<feature type="transmembrane region" description="Helical" evidence="1">
    <location>
        <begin position="314"/>
        <end position="337"/>
    </location>
</feature>
<keyword evidence="1" id="KW-0472">Membrane</keyword>
<gene>
    <name evidence="2" type="ORF">PS685_03859</name>
</gene>
<keyword evidence="1" id="KW-0812">Transmembrane</keyword>
<feature type="transmembrane region" description="Helical" evidence="1">
    <location>
        <begin position="273"/>
        <end position="302"/>
    </location>
</feature>
<evidence type="ECO:0000313" key="2">
    <source>
        <dbReference type="EMBL" id="VVN61864.1"/>
    </source>
</evidence>
<dbReference type="EMBL" id="CABVHO010000062">
    <property type="protein sequence ID" value="VVN61864.1"/>
    <property type="molecule type" value="Genomic_DNA"/>
</dbReference>
<protein>
    <submittedName>
        <fullName evidence="2">Uncharacterized protein</fullName>
    </submittedName>
</protein>
<evidence type="ECO:0000313" key="3">
    <source>
        <dbReference type="Proteomes" id="UP000326437"/>
    </source>
</evidence>
<evidence type="ECO:0000256" key="1">
    <source>
        <dbReference type="SAM" id="Phobius"/>
    </source>
</evidence>
<dbReference type="Proteomes" id="UP000326437">
    <property type="component" value="Unassembled WGS sequence"/>
</dbReference>
<accession>A0A5E6ZAP2</accession>
<reference evidence="2 3" key="1">
    <citation type="submission" date="2019-09" db="EMBL/GenBank/DDBJ databases">
        <authorList>
            <person name="Chandra G."/>
            <person name="Truman W A."/>
        </authorList>
    </citation>
    <scope>NUCLEOTIDE SEQUENCE [LARGE SCALE GENOMIC DNA]</scope>
    <source>
        <strain evidence="2">PS685</strain>
    </source>
</reference>
<feature type="transmembrane region" description="Helical" evidence="1">
    <location>
        <begin position="390"/>
        <end position="408"/>
    </location>
</feature>